<gene>
    <name evidence="1" type="ORF">E2C01_050218</name>
</gene>
<name>A0A5B7GFV4_PORTR</name>
<accession>A0A5B7GFV4</accession>
<comment type="caution">
    <text evidence="1">The sequence shown here is derived from an EMBL/GenBank/DDBJ whole genome shotgun (WGS) entry which is preliminary data.</text>
</comment>
<proteinExistence type="predicted"/>
<keyword evidence="2" id="KW-1185">Reference proteome</keyword>
<protein>
    <submittedName>
        <fullName evidence="1">Uncharacterized protein</fullName>
    </submittedName>
</protein>
<reference evidence="1 2" key="1">
    <citation type="submission" date="2019-05" db="EMBL/GenBank/DDBJ databases">
        <title>Another draft genome of Portunus trituberculatus and its Hox gene families provides insights of decapod evolution.</title>
        <authorList>
            <person name="Jeong J.-H."/>
            <person name="Song I."/>
            <person name="Kim S."/>
            <person name="Choi T."/>
            <person name="Kim D."/>
            <person name="Ryu S."/>
            <person name="Kim W."/>
        </authorList>
    </citation>
    <scope>NUCLEOTIDE SEQUENCE [LARGE SCALE GENOMIC DNA]</scope>
    <source>
        <tissue evidence="1">Muscle</tissue>
    </source>
</reference>
<evidence type="ECO:0000313" key="2">
    <source>
        <dbReference type="Proteomes" id="UP000324222"/>
    </source>
</evidence>
<dbReference type="AlphaFoldDB" id="A0A5B7GFV4"/>
<organism evidence="1 2">
    <name type="scientific">Portunus trituberculatus</name>
    <name type="common">Swimming crab</name>
    <name type="synonym">Neptunus trituberculatus</name>
    <dbReference type="NCBI Taxonomy" id="210409"/>
    <lineage>
        <taxon>Eukaryota</taxon>
        <taxon>Metazoa</taxon>
        <taxon>Ecdysozoa</taxon>
        <taxon>Arthropoda</taxon>
        <taxon>Crustacea</taxon>
        <taxon>Multicrustacea</taxon>
        <taxon>Malacostraca</taxon>
        <taxon>Eumalacostraca</taxon>
        <taxon>Eucarida</taxon>
        <taxon>Decapoda</taxon>
        <taxon>Pleocyemata</taxon>
        <taxon>Brachyura</taxon>
        <taxon>Eubrachyura</taxon>
        <taxon>Portunoidea</taxon>
        <taxon>Portunidae</taxon>
        <taxon>Portuninae</taxon>
        <taxon>Portunus</taxon>
    </lineage>
</organism>
<evidence type="ECO:0000313" key="1">
    <source>
        <dbReference type="EMBL" id="MPC56265.1"/>
    </source>
</evidence>
<dbReference type="EMBL" id="VSRR010013813">
    <property type="protein sequence ID" value="MPC56265.1"/>
    <property type="molecule type" value="Genomic_DNA"/>
</dbReference>
<sequence length="94" mass="10034">MADKEWEVLGLGRTGGLGITCVACGYLMLGRQDCFLPSLFAINGDHNTAFEPHSFPGSLAQRLEMKVSSEADPQEGFYGGVRVLEGLLAGSGRE</sequence>
<dbReference type="Proteomes" id="UP000324222">
    <property type="component" value="Unassembled WGS sequence"/>
</dbReference>